<sequence>MDELSLMKVLFLGADVLRSDENLPPTLQLTKESKLQFDLKQSQLSLESCVRVARTQRLADTNAGRQTVMGSQELFYSVQGSKPERQVQSRGAKIQNLGWRRSLGINVTSVNYAFPLVSTPRHRKEQLINNVVSTLKVLCSSSALATSSCTMMSDKMNMSLDDIIKLNKKGGSGRGGGSSRPGGSSGRTGGGSSRPARSRQNNFNRERNNRTTPYTRPRELPDKWQHDMFEEHAGGRRGPSAGAEASVESSSSTGKLLVSNLDFGVSDSDIKELFAEFGALKKASVHYDRSGRSKGTADVHFEHKDDALKAMKHYNGVPLDGRPMKVQHITSEADTQRRSTPRLVV</sequence>
<protein>
    <submittedName>
        <fullName evidence="1">Uncharacterized protein</fullName>
    </submittedName>
</protein>
<comment type="caution">
    <text evidence="1">The sequence shown here is derived from an EMBL/GenBank/DDBJ whole genome shotgun (WGS) entry which is preliminary data.</text>
</comment>
<dbReference type="EMBL" id="CM011674">
    <property type="protein sequence ID" value="TMS22916.1"/>
    <property type="molecule type" value="Genomic_DNA"/>
</dbReference>
<organism evidence="1 2">
    <name type="scientific">Larimichthys crocea</name>
    <name type="common">Large yellow croaker</name>
    <name type="synonym">Pseudosciaena crocea</name>
    <dbReference type="NCBI Taxonomy" id="215358"/>
    <lineage>
        <taxon>Eukaryota</taxon>
        <taxon>Metazoa</taxon>
        <taxon>Chordata</taxon>
        <taxon>Craniata</taxon>
        <taxon>Vertebrata</taxon>
        <taxon>Euteleostomi</taxon>
        <taxon>Actinopterygii</taxon>
        <taxon>Neopterygii</taxon>
        <taxon>Teleostei</taxon>
        <taxon>Neoteleostei</taxon>
        <taxon>Acanthomorphata</taxon>
        <taxon>Eupercaria</taxon>
        <taxon>Sciaenidae</taxon>
        <taxon>Larimichthys</taxon>
    </lineage>
</organism>
<gene>
    <name evidence="1" type="ORF">E3U43_008222</name>
</gene>
<evidence type="ECO:0000313" key="1">
    <source>
        <dbReference type="EMBL" id="TMS22916.1"/>
    </source>
</evidence>
<reference evidence="1" key="1">
    <citation type="submission" date="2018-11" db="EMBL/GenBank/DDBJ databases">
        <title>The sequence and de novo assembly of Larimichthys crocea genome using PacBio and Hi-C technologies.</title>
        <authorList>
            <person name="Xu P."/>
            <person name="Chen B."/>
            <person name="Zhou Z."/>
            <person name="Ke Q."/>
            <person name="Wu Y."/>
            <person name="Bai H."/>
            <person name="Pu F."/>
        </authorList>
    </citation>
    <scope>NUCLEOTIDE SEQUENCE</scope>
    <source>
        <tissue evidence="1">Muscle</tissue>
    </source>
</reference>
<name>A0ACD3RTW2_LARCR</name>
<proteinExistence type="predicted"/>
<dbReference type="Proteomes" id="UP000793456">
    <property type="component" value="Chromosome I"/>
</dbReference>
<keyword evidence="2" id="KW-1185">Reference proteome</keyword>
<accession>A0ACD3RTW2</accession>
<evidence type="ECO:0000313" key="2">
    <source>
        <dbReference type="Proteomes" id="UP000793456"/>
    </source>
</evidence>